<dbReference type="PANTHER" id="PTHR23063:SF2">
    <property type="entry name" value="GLYCEROL-3-PHOSPHATE ACYLTRANSFERASE 4, ISOFORM D-RELATED"/>
    <property type="match status" value="1"/>
</dbReference>
<evidence type="ECO:0000256" key="3">
    <source>
        <dbReference type="ARBA" id="ARBA00008655"/>
    </source>
</evidence>
<evidence type="ECO:0000259" key="15">
    <source>
        <dbReference type="SMART" id="SM00563"/>
    </source>
</evidence>
<evidence type="ECO:0000256" key="9">
    <source>
        <dbReference type="ARBA" id="ARBA00023136"/>
    </source>
</evidence>
<dbReference type="GO" id="GO:0008654">
    <property type="term" value="P:phospholipid biosynthetic process"/>
    <property type="evidence" value="ECO:0007669"/>
    <property type="project" value="UniProtKB-KW"/>
</dbReference>
<evidence type="ECO:0000313" key="17">
    <source>
        <dbReference type="Proteomes" id="UP001445335"/>
    </source>
</evidence>
<keyword evidence="11" id="KW-1208">Phospholipid metabolism</keyword>
<gene>
    <name evidence="16" type="ORF">WJX81_003927</name>
</gene>
<evidence type="ECO:0000256" key="11">
    <source>
        <dbReference type="ARBA" id="ARBA00023264"/>
    </source>
</evidence>
<evidence type="ECO:0000256" key="2">
    <source>
        <dbReference type="ARBA" id="ARBA00005189"/>
    </source>
</evidence>
<dbReference type="Proteomes" id="UP001445335">
    <property type="component" value="Unassembled WGS sequence"/>
</dbReference>
<evidence type="ECO:0000256" key="14">
    <source>
        <dbReference type="SAM" id="Phobius"/>
    </source>
</evidence>
<keyword evidence="7 14" id="KW-1133">Transmembrane helix</keyword>
<sequence length="435" mass="49667">MPSAAAQLKRLVSGPLSGLRHRELSSLELRELDYKVSEGQGQEQKVERTLEDLYVQSEESRLSQPAGSLMQDLLDVSPLLQDAGAAIVDDSFLRCFQSASTDPWNWNVYLFPLWLVGLLVRYLVLFPIRLAVLLGGFLIFFILFFSVHNLFKRHPRRAHWERGLVQIMCQVFVASWTGVIRYHGPRPVNRPNHVWVCNHTSMIDYIILCAYSPFAVIMQLHPGWVGFLQTKVLNCLGCLWFNRTEVKDRLIVAERMRAHVQAADTTPLLIFPEGTCVNNEYCVMFKRGAFDLGATVCPVAIKYNKIFVDAFWNSKRQSFTAHLIKLMTSWAVVCDVYFLEPQAQQPGETAMQFAERVQQLIAARAKLVIAPWDGYLKYYTLGAKHPDLIEKRRKLYADRIRRYIPGTLPQKPPVPRHPGAAASAEPEVRRRNTGP</sequence>
<feature type="transmembrane region" description="Helical" evidence="14">
    <location>
        <begin position="106"/>
        <end position="124"/>
    </location>
</feature>
<keyword evidence="6 14" id="KW-0812">Transmembrane</keyword>
<evidence type="ECO:0000256" key="8">
    <source>
        <dbReference type="ARBA" id="ARBA00023098"/>
    </source>
</evidence>
<dbReference type="GO" id="GO:0004366">
    <property type="term" value="F:glycerol-3-phosphate O-acyltransferase activity"/>
    <property type="evidence" value="ECO:0007669"/>
    <property type="project" value="TreeGrafter"/>
</dbReference>
<evidence type="ECO:0000256" key="7">
    <source>
        <dbReference type="ARBA" id="ARBA00022989"/>
    </source>
</evidence>
<evidence type="ECO:0000256" key="1">
    <source>
        <dbReference type="ARBA" id="ARBA00004370"/>
    </source>
</evidence>
<dbReference type="GO" id="GO:0016020">
    <property type="term" value="C:membrane"/>
    <property type="evidence" value="ECO:0007669"/>
    <property type="project" value="UniProtKB-SubCell"/>
</dbReference>
<evidence type="ECO:0000313" key="16">
    <source>
        <dbReference type="EMBL" id="KAK9827979.1"/>
    </source>
</evidence>
<dbReference type="GO" id="GO:0019432">
    <property type="term" value="P:triglyceride biosynthetic process"/>
    <property type="evidence" value="ECO:0007669"/>
    <property type="project" value="TreeGrafter"/>
</dbReference>
<dbReference type="AlphaFoldDB" id="A0AAW1R2X1"/>
<evidence type="ECO:0000256" key="10">
    <source>
        <dbReference type="ARBA" id="ARBA00023209"/>
    </source>
</evidence>
<evidence type="ECO:0000256" key="13">
    <source>
        <dbReference type="SAM" id="MobiDB-lite"/>
    </source>
</evidence>
<keyword evidence="8" id="KW-0443">Lipid metabolism</keyword>
<dbReference type="PANTHER" id="PTHR23063">
    <property type="entry name" value="PHOSPHOLIPID ACYLTRANSFERASE"/>
    <property type="match status" value="1"/>
</dbReference>
<feature type="region of interest" description="Disordered" evidence="13">
    <location>
        <begin position="406"/>
        <end position="435"/>
    </location>
</feature>
<accession>A0AAW1R2X1</accession>
<comment type="similarity">
    <text evidence="3">Belongs to the 1-acyl-sn-glycerol-3-phosphate acyltransferase family.</text>
</comment>
<keyword evidence="4" id="KW-0444">Lipid biosynthesis</keyword>
<feature type="transmembrane region" description="Helical" evidence="14">
    <location>
        <begin position="163"/>
        <end position="182"/>
    </location>
</feature>
<dbReference type="InterPro" id="IPR002123">
    <property type="entry name" value="Plipid/glycerol_acylTrfase"/>
</dbReference>
<comment type="caution">
    <text evidence="16">The sequence shown here is derived from an EMBL/GenBank/DDBJ whole genome shotgun (WGS) entry which is preliminary data.</text>
</comment>
<reference evidence="16 17" key="1">
    <citation type="journal article" date="2024" name="Nat. Commun.">
        <title>Phylogenomics reveals the evolutionary origins of lichenization in chlorophyte algae.</title>
        <authorList>
            <person name="Puginier C."/>
            <person name="Libourel C."/>
            <person name="Otte J."/>
            <person name="Skaloud P."/>
            <person name="Haon M."/>
            <person name="Grisel S."/>
            <person name="Petersen M."/>
            <person name="Berrin J.G."/>
            <person name="Delaux P.M."/>
            <person name="Dal Grande F."/>
            <person name="Keller J."/>
        </authorList>
    </citation>
    <scope>NUCLEOTIDE SEQUENCE [LARGE SCALE GENOMIC DNA]</scope>
    <source>
        <strain evidence="16 17">SAG 245.80</strain>
    </source>
</reference>
<comment type="pathway">
    <text evidence="2">Lipid metabolism.</text>
</comment>
<dbReference type="SMART" id="SM00563">
    <property type="entry name" value="PlsC"/>
    <property type="match status" value="1"/>
</dbReference>
<name>A0AAW1R2X1_9CHLO</name>
<dbReference type="GO" id="GO:0005783">
    <property type="term" value="C:endoplasmic reticulum"/>
    <property type="evidence" value="ECO:0007669"/>
    <property type="project" value="TreeGrafter"/>
</dbReference>
<dbReference type="SUPFAM" id="SSF69593">
    <property type="entry name" value="Glycerol-3-phosphate (1)-acyltransferase"/>
    <property type="match status" value="1"/>
</dbReference>
<feature type="domain" description="Phospholipid/glycerol acyltransferase" evidence="15">
    <location>
        <begin position="193"/>
        <end position="304"/>
    </location>
</feature>
<proteinExistence type="inferred from homology"/>
<evidence type="ECO:0000256" key="12">
    <source>
        <dbReference type="ARBA" id="ARBA00023315"/>
    </source>
</evidence>
<comment type="subcellular location">
    <subcellularLocation>
        <location evidence="1">Membrane</location>
    </subcellularLocation>
</comment>
<dbReference type="EMBL" id="JALJOU010000054">
    <property type="protein sequence ID" value="KAK9827979.1"/>
    <property type="molecule type" value="Genomic_DNA"/>
</dbReference>
<keyword evidence="9 14" id="KW-0472">Membrane</keyword>
<keyword evidence="17" id="KW-1185">Reference proteome</keyword>
<protein>
    <recommendedName>
        <fullName evidence="15">Phospholipid/glycerol acyltransferase domain-containing protein</fullName>
    </recommendedName>
</protein>
<feature type="compositionally biased region" description="Basic and acidic residues" evidence="13">
    <location>
        <begin position="426"/>
        <end position="435"/>
    </location>
</feature>
<keyword evidence="10" id="KW-0594">Phospholipid biosynthesis</keyword>
<evidence type="ECO:0000256" key="4">
    <source>
        <dbReference type="ARBA" id="ARBA00022516"/>
    </source>
</evidence>
<evidence type="ECO:0000256" key="5">
    <source>
        <dbReference type="ARBA" id="ARBA00022679"/>
    </source>
</evidence>
<evidence type="ECO:0000256" key="6">
    <source>
        <dbReference type="ARBA" id="ARBA00022692"/>
    </source>
</evidence>
<organism evidence="16 17">
    <name type="scientific">Elliptochloris bilobata</name>
    <dbReference type="NCBI Taxonomy" id="381761"/>
    <lineage>
        <taxon>Eukaryota</taxon>
        <taxon>Viridiplantae</taxon>
        <taxon>Chlorophyta</taxon>
        <taxon>core chlorophytes</taxon>
        <taxon>Trebouxiophyceae</taxon>
        <taxon>Trebouxiophyceae incertae sedis</taxon>
        <taxon>Elliptochloris clade</taxon>
        <taxon>Elliptochloris</taxon>
    </lineage>
</organism>
<dbReference type="Pfam" id="PF01553">
    <property type="entry name" value="Acyltransferase"/>
    <property type="match status" value="1"/>
</dbReference>
<feature type="transmembrane region" description="Helical" evidence="14">
    <location>
        <begin position="130"/>
        <end position="151"/>
    </location>
</feature>
<dbReference type="CDD" id="cd07991">
    <property type="entry name" value="LPLAT_LPCAT1-like"/>
    <property type="match status" value="1"/>
</dbReference>
<keyword evidence="5" id="KW-0808">Transferase</keyword>
<dbReference type="InterPro" id="IPR045252">
    <property type="entry name" value="LPCAT1-like"/>
</dbReference>
<keyword evidence="12" id="KW-0012">Acyltransferase</keyword>